<dbReference type="PANTHER" id="PTHR19303">
    <property type="entry name" value="TRANSPOSON"/>
    <property type="match status" value="1"/>
</dbReference>
<dbReference type="InterPro" id="IPR050863">
    <property type="entry name" value="CenT-Element_Derived"/>
</dbReference>
<reference evidence="4" key="2">
    <citation type="submission" date="2020-05" db="UniProtKB">
        <authorList>
            <consortium name="EnsemblMetazoa"/>
        </authorList>
    </citation>
    <scope>IDENTIFICATION</scope>
    <source>
        <strain evidence="4">LVP_AGWG</strain>
    </source>
</reference>
<feature type="region of interest" description="Disordered" evidence="3">
    <location>
        <begin position="250"/>
        <end position="270"/>
    </location>
</feature>
<dbReference type="Pfam" id="PF03221">
    <property type="entry name" value="HTH_Tnp_Tc5"/>
    <property type="match status" value="1"/>
</dbReference>
<dbReference type="OrthoDB" id="7995304at2759"/>
<dbReference type="GO" id="GO:0003677">
    <property type="term" value="F:DNA binding"/>
    <property type="evidence" value="ECO:0007669"/>
    <property type="project" value="UniProtKB-KW"/>
</dbReference>
<dbReference type="Proteomes" id="UP000008820">
    <property type="component" value="Chromosome 3"/>
</dbReference>
<evidence type="ECO:0000256" key="3">
    <source>
        <dbReference type="SAM" id="MobiDB-lite"/>
    </source>
</evidence>
<evidence type="ECO:0000256" key="2">
    <source>
        <dbReference type="ARBA" id="ARBA00023125"/>
    </source>
</evidence>
<evidence type="ECO:0000313" key="5">
    <source>
        <dbReference type="Proteomes" id="UP000008820"/>
    </source>
</evidence>
<evidence type="ECO:0000313" key="4">
    <source>
        <dbReference type="EnsemblMetazoa" id="AAEL027500-PA"/>
    </source>
</evidence>
<protein>
    <submittedName>
        <fullName evidence="4">Uncharacterized protein</fullName>
    </submittedName>
</protein>
<dbReference type="EnsemblMetazoa" id="AAEL027500-RA">
    <property type="protein sequence ID" value="AAEL027500-PA"/>
    <property type="gene ID" value="AAEL027500"/>
</dbReference>
<accession>A0A6I8TVL0</accession>
<gene>
    <name evidence="4" type="primary">110678862</name>
</gene>
<dbReference type="SMART" id="SM00674">
    <property type="entry name" value="CENPB"/>
    <property type="match status" value="1"/>
</dbReference>
<reference evidence="4 5" key="1">
    <citation type="submission" date="2017-06" db="EMBL/GenBank/DDBJ databases">
        <title>Aedes aegypti genome working group (AGWG) sequencing and assembly.</title>
        <authorList>
            <consortium name="Aedes aegypti Genome Working Group (AGWG)"/>
            <person name="Matthews B.J."/>
        </authorList>
    </citation>
    <scope>NUCLEOTIDE SEQUENCE [LARGE SCALE GENOMIC DNA]</scope>
    <source>
        <strain evidence="4 5">LVP_AGWG</strain>
    </source>
</reference>
<feature type="compositionally biased region" description="Low complexity" evidence="3">
    <location>
        <begin position="252"/>
        <end position="261"/>
    </location>
</feature>
<dbReference type="GO" id="GO:0005634">
    <property type="term" value="C:nucleus"/>
    <property type="evidence" value="ECO:0007669"/>
    <property type="project" value="UniProtKB-SubCell"/>
</dbReference>
<dbReference type="InterPro" id="IPR009057">
    <property type="entry name" value="Homeodomain-like_sf"/>
</dbReference>
<dbReference type="InterPro" id="IPR006600">
    <property type="entry name" value="HTH_CenpB_DNA-bd_dom"/>
</dbReference>
<dbReference type="PANTHER" id="PTHR19303:SF52">
    <property type="entry name" value="TIGGER TRANSPOSABLE ELEMENT-DERIVED PROTEIN 6"/>
    <property type="match status" value="1"/>
</dbReference>
<dbReference type="InParanoid" id="A0A6I8TVL0"/>
<keyword evidence="2" id="KW-0238">DNA-binding</keyword>
<dbReference type="Gene3D" id="1.10.10.60">
    <property type="entry name" value="Homeodomain-like"/>
    <property type="match status" value="2"/>
</dbReference>
<comment type="subcellular location">
    <subcellularLocation>
        <location evidence="1">Nucleus</location>
    </subcellularLocation>
</comment>
<name>A0A6I8TVL0_AEDAE</name>
<keyword evidence="5" id="KW-1185">Reference proteome</keyword>
<sequence length="270" mass="30202">MNSTAKKVRKSLSLQMKLNILDCLAAGEKVSQVGRKFGLAFTTITTIRKQEANIRQAVVRGGDMGGSRTSYIRDPIIAGMEKQLLAWIDDNKQQGFKLSGDTIRFQALQIYNELQADEETSSQPKRKFHASSGWLVKFVKRYSLRNVGGVGEESAFADVSDSSTSHAQRPLEHIELMEVLVDPIGTSNNTNMNEKKPQEFNQEKLGELIKMAGKMVDLSLDEDLNTERAVKFRRDLNRLMGGYKDLYEKQSRQLSSDSGSSAEEEDVLSS</sequence>
<dbReference type="AlphaFoldDB" id="A0A6I8TVL0"/>
<organism evidence="4 5">
    <name type="scientific">Aedes aegypti</name>
    <name type="common">Yellowfever mosquito</name>
    <name type="synonym">Culex aegypti</name>
    <dbReference type="NCBI Taxonomy" id="7159"/>
    <lineage>
        <taxon>Eukaryota</taxon>
        <taxon>Metazoa</taxon>
        <taxon>Ecdysozoa</taxon>
        <taxon>Arthropoda</taxon>
        <taxon>Hexapoda</taxon>
        <taxon>Insecta</taxon>
        <taxon>Pterygota</taxon>
        <taxon>Neoptera</taxon>
        <taxon>Endopterygota</taxon>
        <taxon>Diptera</taxon>
        <taxon>Nematocera</taxon>
        <taxon>Culicoidea</taxon>
        <taxon>Culicidae</taxon>
        <taxon>Culicinae</taxon>
        <taxon>Aedini</taxon>
        <taxon>Aedes</taxon>
        <taxon>Stegomyia</taxon>
    </lineage>
</organism>
<dbReference type="PROSITE" id="PS51253">
    <property type="entry name" value="HTH_CENPB"/>
    <property type="match status" value="1"/>
</dbReference>
<proteinExistence type="predicted"/>
<dbReference type="SUPFAM" id="SSF46689">
    <property type="entry name" value="Homeodomain-like"/>
    <property type="match status" value="2"/>
</dbReference>
<evidence type="ECO:0000256" key="1">
    <source>
        <dbReference type="ARBA" id="ARBA00004123"/>
    </source>
</evidence>